<reference evidence="2" key="1">
    <citation type="submission" date="2023-07" db="EMBL/GenBank/DDBJ databases">
        <authorList>
            <consortium name="CYATHOMIX"/>
        </authorList>
    </citation>
    <scope>NUCLEOTIDE SEQUENCE</scope>
    <source>
        <strain evidence="2">N/A</strain>
    </source>
</reference>
<dbReference type="Proteomes" id="UP001176961">
    <property type="component" value="Unassembled WGS sequence"/>
</dbReference>
<evidence type="ECO:0000313" key="3">
    <source>
        <dbReference type="Proteomes" id="UP001176961"/>
    </source>
</evidence>
<organism evidence="2 3">
    <name type="scientific">Cylicocyclus nassatus</name>
    <name type="common">Nematode worm</name>
    <dbReference type="NCBI Taxonomy" id="53992"/>
    <lineage>
        <taxon>Eukaryota</taxon>
        <taxon>Metazoa</taxon>
        <taxon>Ecdysozoa</taxon>
        <taxon>Nematoda</taxon>
        <taxon>Chromadorea</taxon>
        <taxon>Rhabditida</taxon>
        <taxon>Rhabditina</taxon>
        <taxon>Rhabditomorpha</taxon>
        <taxon>Strongyloidea</taxon>
        <taxon>Strongylidae</taxon>
        <taxon>Cylicocyclus</taxon>
    </lineage>
</organism>
<dbReference type="PANTHER" id="PTHR47521">
    <property type="entry name" value="SERPENTINE RECEPTOR, CLASS E (EPSILON)-RELATED"/>
    <property type="match status" value="1"/>
</dbReference>
<evidence type="ECO:0008006" key="4">
    <source>
        <dbReference type="Google" id="ProtNLM"/>
    </source>
</evidence>
<name>A0AA36LZF9_CYLNA</name>
<keyword evidence="1" id="KW-1133">Transmembrane helix</keyword>
<feature type="transmembrane region" description="Helical" evidence="1">
    <location>
        <begin position="157"/>
        <end position="175"/>
    </location>
</feature>
<dbReference type="Gene3D" id="1.20.1070.10">
    <property type="entry name" value="Rhodopsin 7-helix transmembrane proteins"/>
    <property type="match status" value="1"/>
</dbReference>
<dbReference type="EMBL" id="CATQJL010000112">
    <property type="protein sequence ID" value="CAJ0594454.1"/>
    <property type="molecule type" value="Genomic_DNA"/>
</dbReference>
<protein>
    <recommendedName>
        <fullName evidence="4">G-protein coupled receptors family 1 profile domain-containing protein</fullName>
    </recommendedName>
</protein>
<feature type="transmembrane region" description="Helical" evidence="1">
    <location>
        <begin position="252"/>
        <end position="274"/>
    </location>
</feature>
<evidence type="ECO:0000256" key="1">
    <source>
        <dbReference type="SAM" id="Phobius"/>
    </source>
</evidence>
<feature type="transmembrane region" description="Helical" evidence="1">
    <location>
        <begin position="72"/>
        <end position="94"/>
    </location>
</feature>
<dbReference type="AlphaFoldDB" id="A0AA36LZF9"/>
<comment type="caution">
    <text evidence="2">The sequence shown here is derived from an EMBL/GenBank/DDBJ whole genome shotgun (WGS) entry which is preliminary data.</text>
</comment>
<keyword evidence="1" id="KW-0472">Membrane</keyword>
<dbReference type="PANTHER" id="PTHR47521:SF7">
    <property type="entry name" value="SERPENTINE RECEPTOR CLASS EPSILON-6"/>
    <property type="match status" value="1"/>
</dbReference>
<gene>
    <name evidence="2" type="ORF">CYNAS_LOCUS6437</name>
</gene>
<accession>A0AA36LZF9</accession>
<keyword evidence="3" id="KW-1185">Reference proteome</keyword>
<feature type="transmembrane region" description="Helical" evidence="1">
    <location>
        <begin position="286"/>
        <end position="310"/>
    </location>
</feature>
<dbReference type="InterPro" id="IPR052860">
    <property type="entry name" value="NRL-GPCR1"/>
</dbReference>
<feature type="transmembrane region" description="Helical" evidence="1">
    <location>
        <begin position="195"/>
        <end position="219"/>
    </location>
</feature>
<keyword evidence="1" id="KW-0812">Transmembrane</keyword>
<feature type="transmembrane region" description="Helical" evidence="1">
    <location>
        <begin position="114"/>
        <end position="136"/>
    </location>
</feature>
<feature type="transmembrane region" description="Helical" evidence="1">
    <location>
        <begin position="35"/>
        <end position="60"/>
    </location>
</feature>
<proteinExistence type="predicted"/>
<sequence>MQDDQLSFHYEEIQTEQAGESNRCPLAHQYGDVGWFALQSAITVLNIAAITTNTFFIVICARSGVMHKNMRLMLSTISLCLAVNACAGLLYNVYFLYLGSHGFPDEPQRNPWCSVINTLMVPWDAATCLLMVGVGTERLIATRKHVPNAVISDSVKVIFLLAVCAAAFVTINYVMNLTDQGVCICDGASLPDRYAMLFRICICTMVEVGTISLFGYVLILSRSEADGMGINIAKYSLSKRFQIHETYRTTQMLLPCAVLHAVLYLSYLCLLIPIRDIRAEKTLTVGQFNLSCIIFAFPSMYGLAYPLICLTRHFYLRQRVDDLLGTILQRNPPITLNPAPDDGDAMRMTPELSSTHSFRSEHDRRVDFHVAPERHAEILATFWDREENGQRAKL</sequence>
<evidence type="ECO:0000313" key="2">
    <source>
        <dbReference type="EMBL" id="CAJ0594454.1"/>
    </source>
</evidence>